<proteinExistence type="predicted"/>
<protein>
    <submittedName>
        <fullName evidence="7">Fukutin-like</fullName>
    </submittedName>
</protein>
<accession>A0ABM0M0J3</accession>
<evidence type="ECO:0000313" key="7">
    <source>
        <dbReference type="RefSeq" id="XP_006813534.1"/>
    </source>
</evidence>
<name>A0ABM0M0J3_SACKO</name>
<keyword evidence="6" id="KW-1185">Reference proteome</keyword>
<comment type="subcellular location">
    <subcellularLocation>
        <location evidence="1">Membrane</location>
        <topology evidence="1">Single-pass membrane protein</topology>
    </subcellularLocation>
</comment>
<dbReference type="InterPro" id="IPR045587">
    <property type="entry name" value="FKTN_N"/>
</dbReference>
<feature type="domain" description="Ribitol-5-phosphate transferase FKTN N-terminal" evidence="5">
    <location>
        <begin position="77"/>
        <end position="292"/>
    </location>
</feature>
<dbReference type="Pfam" id="PF19737">
    <property type="entry name" value="FKTN_N"/>
    <property type="match status" value="1"/>
</dbReference>
<organism evidence="6 7">
    <name type="scientific">Saccoglossus kowalevskii</name>
    <name type="common">Acorn worm</name>
    <dbReference type="NCBI Taxonomy" id="10224"/>
    <lineage>
        <taxon>Eukaryota</taxon>
        <taxon>Metazoa</taxon>
        <taxon>Hemichordata</taxon>
        <taxon>Enteropneusta</taxon>
        <taxon>Harrimaniidae</taxon>
        <taxon>Saccoglossus</taxon>
    </lineage>
</organism>
<evidence type="ECO:0000256" key="1">
    <source>
        <dbReference type="ARBA" id="ARBA00004167"/>
    </source>
</evidence>
<evidence type="ECO:0000313" key="6">
    <source>
        <dbReference type="Proteomes" id="UP000694865"/>
    </source>
</evidence>
<gene>
    <name evidence="7" type="primary">LOC102805453</name>
</gene>
<evidence type="ECO:0000256" key="3">
    <source>
        <dbReference type="ARBA" id="ARBA00022989"/>
    </source>
</evidence>
<keyword evidence="3" id="KW-1133">Transmembrane helix</keyword>
<keyword evidence="2" id="KW-0812">Transmembrane</keyword>
<sequence>MVQDTKSELHNAAVSAVVGLIQSWVDPFDQKNDLISTSTTKAVPRHITSDLMKAYEIGEKNYATFRNERLENDPPNPLKLFLEVADSNKIPVFLIDTQILQAISDCQETGQRLEMCSCFYHAENNIITFAVLELDLKYKEAFFDEMRQKGFTSISITGPDSTQSSAVTLHYIFAKSGFVVHLIFFYERIGNFWWHGALTLEDIQAVGMGENAKGVDLSKCVTGQHAQAFDKMDIVSRNVDGVTINVPRFPLVLLNQKQYSNFVGCNYTRVKVFQKKNGADMSKVAINFKIRVRTLLHDTKKVLDGLGIRFWLSAGTLLGWFRECDTMHYSRDVDIEIWAKDYDSRIIQAFQDAGFCLITNNGKPEFGLSLAFKHDVGLKLDVFLDYESNDSTWNMMTYDSKENYQQFKVTLPRFTLCWTEFLEMKLSVPCESELYIVESYGKQWTERVKTWDPFKSPLNVVKVGVWSKADSMKFGRHLWECYYQSLNKLA</sequence>
<reference evidence="7" key="1">
    <citation type="submission" date="2025-08" db="UniProtKB">
        <authorList>
            <consortium name="RefSeq"/>
        </authorList>
    </citation>
    <scope>IDENTIFICATION</scope>
    <source>
        <tissue evidence="7">Testes</tissue>
    </source>
</reference>
<dbReference type="PANTHER" id="PTHR15407">
    <property type="entry name" value="FUKUTIN-RELATED"/>
    <property type="match status" value="1"/>
</dbReference>
<dbReference type="GeneID" id="102805453"/>
<dbReference type="RefSeq" id="XP_006813534.1">
    <property type="nucleotide sequence ID" value="XM_006813471.1"/>
</dbReference>
<dbReference type="InterPro" id="IPR009644">
    <property type="entry name" value="FKTN/MNN4/W02B3.4-1"/>
</dbReference>
<evidence type="ECO:0000256" key="4">
    <source>
        <dbReference type="ARBA" id="ARBA00023136"/>
    </source>
</evidence>
<evidence type="ECO:0000259" key="5">
    <source>
        <dbReference type="Pfam" id="PF19737"/>
    </source>
</evidence>
<dbReference type="PANTHER" id="PTHR15407:SF28">
    <property type="entry name" value="RIBITOL-5-PHOSPHATE TRANSFERASE FKTN"/>
    <property type="match status" value="1"/>
</dbReference>
<evidence type="ECO:0000256" key="2">
    <source>
        <dbReference type="ARBA" id="ARBA00022692"/>
    </source>
</evidence>
<keyword evidence="4" id="KW-0472">Membrane</keyword>
<dbReference type="Proteomes" id="UP000694865">
    <property type="component" value="Unplaced"/>
</dbReference>